<reference evidence="2 3" key="1">
    <citation type="submission" date="2015-09" db="EMBL/GenBank/DDBJ databases">
        <title>Draft genome sequence of Kouleothrix aurantiaca JCM 19913.</title>
        <authorList>
            <person name="Hemp J."/>
        </authorList>
    </citation>
    <scope>NUCLEOTIDE SEQUENCE [LARGE SCALE GENOMIC DNA]</scope>
    <source>
        <strain evidence="2 3">COM-B</strain>
    </source>
</reference>
<comment type="caution">
    <text evidence="2">The sequence shown here is derived from an EMBL/GenBank/DDBJ whole genome shotgun (WGS) entry which is preliminary data.</text>
</comment>
<keyword evidence="1" id="KW-1133">Transmembrane helix</keyword>
<accession>A0A0P9FMK4</accession>
<feature type="transmembrane region" description="Helical" evidence="1">
    <location>
        <begin position="367"/>
        <end position="387"/>
    </location>
</feature>
<feature type="transmembrane region" description="Helical" evidence="1">
    <location>
        <begin position="188"/>
        <end position="208"/>
    </location>
</feature>
<dbReference type="Proteomes" id="UP000050509">
    <property type="component" value="Unassembled WGS sequence"/>
</dbReference>
<feature type="transmembrane region" description="Helical" evidence="1">
    <location>
        <begin position="164"/>
        <end position="182"/>
    </location>
</feature>
<feature type="non-terminal residue" evidence="2">
    <location>
        <position position="1"/>
    </location>
</feature>
<feature type="transmembrane region" description="Helical" evidence="1">
    <location>
        <begin position="424"/>
        <end position="447"/>
    </location>
</feature>
<evidence type="ECO:0000256" key="1">
    <source>
        <dbReference type="SAM" id="Phobius"/>
    </source>
</evidence>
<keyword evidence="1" id="KW-0812">Transmembrane</keyword>
<keyword evidence="3" id="KW-1185">Reference proteome</keyword>
<feature type="transmembrane region" description="Helical" evidence="1">
    <location>
        <begin position="220"/>
        <end position="239"/>
    </location>
</feature>
<feature type="transmembrane region" description="Helical" evidence="1">
    <location>
        <begin position="399"/>
        <end position="417"/>
    </location>
</feature>
<evidence type="ECO:0000313" key="3">
    <source>
        <dbReference type="Proteomes" id="UP000050509"/>
    </source>
</evidence>
<organism evidence="2 3">
    <name type="scientific">Kouleothrix aurantiaca</name>
    <dbReference type="NCBI Taxonomy" id="186479"/>
    <lineage>
        <taxon>Bacteria</taxon>
        <taxon>Bacillati</taxon>
        <taxon>Chloroflexota</taxon>
        <taxon>Chloroflexia</taxon>
        <taxon>Chloroflexales</taxon>
        <taxon>Roseiflexineae</taxon>
        <taxon>Roseiflexaceae</taxon>
        <taxon>Kouleothrix</taxon>
    </lineage>
</organism>
<dbReference type="AlphaFoldDB" id="A0A0P9FMK4"/>
<sequence>VARFIPLGAAGALIAAILAAAALALVLAGWLRPRLGALYARLAPPVPGFARTGLLLIALAVFTTHYGGKIYPFAMWGDIGFHVNRYFDVLNGNVLLLSRNRGVDFPYPPAFYLLLAPFSLTGLDRRVLLQLGGALLDAASPVLVYAIATSSGERRTAQPARRGLLAAGIYSFSAATLMTTFWNFSTHIFAQWAHLLLIAALVLLWRALAGTKSEPAAPNAKVAWPLSLAALFFLQSIVYLGHFGFWMNMSLLSGIGLLALLVAAIRRRVAWSVGWRLLGVFMAAQLVAVLLFYSAYTGLFLEQARATASGGLTGLAGRGAVDRTLLWNTLWDAGFRVHFGLFAIPLALISLALPWPRGANIPARRAVALLAGGTFVIALFFAVLPFVSGSTLSTRWLMFSAWAIAVGASASATLLWHSGRAGRWLVLAMGSYLVWVSAALWLGALAWRIRPPEPF</sequence>
<name>A0A0P9FMK4_9CHLR</name>
<gene>
    <name evidence="2" type="ORF">SE17_03535</name>
</gene>
<feature type="transmembrane region" description="Helical" evidence="1">
    <location>
        <begin position="335"/>
        <end position="355"/>
    </location>
</feature>
<feature type="transmembrane region" description="Helical" evidence="1">
    <location>
        <begin position="245"/>
        <end position="265"/>
    </location>
</feature>
<proteinExistence type="predicted"/>
<feature type="transmembrane region" description="Helical" evidence="1">
    <location>
        <begin position="48"/>
        <end position="67"/>
    </location>
</feature>
<feature type="transmembrane region" description="Helical" evidence="1">
    <location>
        <begin position="277"/>
        <end position="296"/>
    </location>
</feature>
<protein>
    <recommendedName>
        <fullName evidence="4">Glycosyltransferase RgtA/B/C/D-like domain-containing protein</fullName>
    </recommendedName>
</protein>
<evidence type="ECO:0000313" key="2">
    <source>
        <dbReference type="EMBL" id="KPV54481.1"/>
    </source>
</evidence>
<evidence type="ECO:0008006" key="4">
    <source>
        <dbReference type="Google" id="ProtNLM"/>
    </source>
</evidence>
<keyword evidence="1" id="KW-0472">Membrane</keyword>
<dbReference type="EMBL" id="LJCR01000051">
    <property type="protein sequence ID" value="KPV54481.1"/>
    <property type="molecule type" value="Genomic_DNA"/>
</dbReference>